<sequence>MARVKKILPPNLRSHQLKDHAGRTYTVVGDKSRGPSVKLGFQLYCLGSPTPSPEDLGDELLREPLPHIVPTWCSSEKYWEGCLSWEDVIEKGLLQVGLDLDVTPTMEALMDDLPVEDDSLLEGEKHGWMDVERTYLELKEPVERVLLRARRQLKLAILVESRRRNATFFIHPSPMDT</sequence>
<keyword evidence="2" id="KW-1185">Reference proteome</keyword>
<gene>
    <name evidence="1" type="ORF">B0T10DRAFT_569677</name>
</gene>
<evidence type="ECO:0000313" key="2">
    <source>
        <dbReference type="Proteomes" id="UP000777438"/>
    </source>
</evidence>
<dbReference type="Proteomes" id="UP000777438">
    <property type="component" value="Unassembled WGS sequence"/>
</dbReference>
<dbReference type="EMBL" id="JAGPYM010000138">
    <property type="protein sequence ID" value="KAH6866165.1"/>
    <property type="molecule type" value="Genomic_DNA"/>
</dbReference>
<name>A0A9P8VNK4_9HYPO</name>
<accession>A0A9P8VNK4</accession>
<comment type="caution">
    <text evidence="1">The sequence shown here is derived from an EMBL/GenBank/DDBJ whole genome shotgun (WGS) entry which is preliminary data.</text>
</comment>
<reference evidence="1 2" key="1">
    <citation type="journal article" date="2021" name="Nat. Commun.">
        <title>Genetic determinants of endophytism in the Arabidopsis root mycobiome.</title>
        <authorList>
            <person name="Mesny F."/>
            <person name="Miyauchi S."/>
            <person name="Thiergart T."/>
            <person name="Pickel B."/>
            <person name="Atanasova L."/>
            <person name="Karlsson M."/>
            <person name="Huettel B."/>
            <person name="Barry K.W."/>
            <person name="Haridas S."/>
            <person name="Chen C."/>
            <person name="Bauer D."/>
            <person name="Andreopoulos W."/>
            <person name="Pangilinan J."/>
            <person name="LaButti K."/>
            <person name="Riley R."/>
            <person name="Lipzen A."/>
            <person name="Clum A."/>
            <person name="Drula E."/>
            <person name="Henrissat B."/>
            <person name="Kohler A."/>
            <person name="Grigoriev I.V."/>
            <person name="Martin F.M."/>
            <person name="Hacquard S."/>
        </authorList>
    </citation>
    <scope>NUCLEOTIDE SEQUENCE [LARGE SCALE GENOMIC DNA]</scope>
    <source>
        <strain evidence="1 2">MPI-CAGE-CH-0241</strain>
    </source>
</reference>
<dbReference type="OrthoDB" id="3832628at2759"/>
<proteinExistence type="predicted"/>
<organism evidence="1 2">
    <name type="scientific">Thelonectria olida</name>
    <dbReference type="NCBI Taxonomy" id="1576542"/>
    <lineage>
        <taxon>Eukaryota</taxon>
        <taxon>Fungi</taxon>
        <taxon>Dikarya</taxon>
        <taxon>Ascomycota</taxon>
        <taxon>Pezizomycotina</taxon>
        <taxon>Sordariomycetes</taxon>
        <taxon>Hypocreomycetidae</taxon>
        <taxon>Hypocreales</taxon>
        <taxon>Nectriaceae</taxon>
        <taxon>Thelonectria</taxon>
    </lineage>
</organism>
<evidence type="ECO:0000313" key="1">
    <source>
        <dbReference type="EMBL" id="KAH6866165.1"/>
    </source>
</evidence>
<dbReference type="AlphaFoldDB" id="A0A9P8VNK4"/>
<protein>
    <submittedName>
        <fullName evidence="1">Uncharacterized protein</fullName>
    </submittedName>
</protein>